<organism evidence="2 3">
    <name type="scientific">Photobacterium damselae</name>
    <dbReference type="NCBI Taxonomy" id="38293"/>
    <lineage>
        <taxon>Bacteria</taxon>
        <taxon>Pseudomonadati</taxon>
        <taxon>Pseudomonadota</taxon>
        <taxon>Gammaproteobacteria</taxon>
        <taxon>Vibrionales</taxon>
        <taxon>Vibrionaceae</taxon>
        <taxon>Photobacterium</taxon>
    </lineage>
</organism>
<dbReference type="Proteomes" id="UP000241404">
    <property type="component" value="Unassembled WGS sequence"/>
</dbReference>
<feature type="transmembrane region" description="Helical" evidence="1">
    <location>
        <begin position="74"/>
        <end position="96"/>
    </location>
</feature>
<gene>
    <name evidence="2" type="ORF">CTM90_00245</name>
</gene>
<proteinExistence type="predicted"/>
<protein>
    <submittedName>
        <fullName evidence="2">Capsular biosynthesis protein</fullName>
    </submittedName>
</protein>
<feature type="transmembrane region" description="Helical" evidence="1">
    <location>
        <begin position="317"/>
        <end position="335"/>
    </location>
</feature>
<feature type="transmembrane region" description="Helical" evidence="1">
    <location>
        <begin position="231"/>
        <end position="250"/>
    </location>
</feature>
<feature type="transmembrane region" description="Helical" evidence="1">
    <location>
        <begin position="156"/>
        <end position="178"/>
    </location>
</feature>
<keyword evidence="1" id="KW-0472">Membrane</keyword>
<keyword evidence="1" id="KW-0812">Transmembrane</keyword>
<dbReference type="Pfam" id="PF13440">
    <property type="entry name" value="Polysacc_synt_3"/>
    <property type="match status" value="1"/>
</dbReference>
<feature type="transmembrane region" description="Helical" evidence="1">
    <location>
        <begin position="102"/>
        <end position="121"/>
    </location>
</feature>
<evidence type="ECO:0000256" key="1">
    <source>
        <dbReference type="SAM" id="Phobius"/>
    </source>
</evidence>
<feature type="transmembrane region" description="Helical" evidence="1">
    <location>
        <begin position="7"/>
        <end position="29"/>
    </location>
</feature>
<feature type="transmembrane region" description="Helical" evidence="1">
    <location>
        <begin position="199"/>
        <end position="225"/>
    </location>
</feature>
<keyword evidence="1" id="KW-1133">Transmembrane helix</keyword>
<feature type="transmembrane region" description="Helical" evidence="1">
    <location>
        <begin position="278"/>
        <end position="297"/>
    </location>
</feature>
<feature type="transmembrane region" description="Helical" evidence="1">
    <location>
        <begin position="128"/>
        <end position="150"/>
    </location>
</feature>
<sequence>MSLIKSITTIASSSALSQIIGAASIWAISHFFGMAQVGEYALTYSLVLIGAQLCTFASQLLLPKQDENELSQNVVFCILQSMIIALLFSVIVSAIYGKNIVILYSLTLSHALVLVSENLLLRDEKINFLVLQRLSISLWVFISVFIANKIQVFYELWAIGLSVIIILWLYSSVIKIPVSITMFSIKKNMQFFMKHKAHLGGVGSAEVLAMANSNLPMILIGYWFAPVTAGYFAVVSRFCLSPVFIVGNAVRNSVFSKWSIDFRHNRFNYDEFAKVRKLLLVLGIVATIGVFIFYPIVIQFAFSQEWIDSIPTSRYMLPYLFPALAICPLTVLELVYGSPKYFLRIQIEQLFVIFIAFIVLPLVIKNYDYSVFIYAILSFVRYSFIYIKVNNRAVWLKKEAGSNCDN</sequence>
<comment type="caution">
    <text evidence="2">The sequence shown here is derived from an EMBL/GenBank/DDBJ whole genome shotgun (WGS) entry which is preliminary data.</text>
</comment>
<evidence type="ECO:0000313" key="3">
    <source>
        <dbReference type="Proteomes" id="UP000241404"/>
    </source>
</evidence>
<evidence type="ECO:0000313" key="2">
    <source>
        <dbReference type="EMBL" id="PSU18457.1"/>
    </source>
</evidence>
<feature type="transmembrane region" description="Helical" evidence="1">
    <location>
        <begin position="347"/>
        <end position="364"/>
    </location>
</feature>
<reference evidence="2 3" key="1">
    <citation type="submission" date="2018-03" db="EMBL/GenBank/DDBJ databases">
        <title>Whole genome sequencing of Histamine producing bacteria.</title>
        <authorList>
            <person name="Butler K."/>
        </authorList>
    </citation>
    <scope>NUCLEOTIDE SEQUENCE [LARGE SCALE GENOMIC DNA]</scope>
    <source>
        <strain evidence="2 3">BT-6</strain>
    </source>
</reference>
<feature type="transmembrane region" description="Helical" evidence="1">
    <location>
        <begin position="41"/>
        <end position="62"/>
    </location>
</feature>
<dbReference type="RefSeq" id="WP_065170906.1">
    <property type="nucleotide sequence ID" value="NZ_LZFH01000007.1"/>
</dbReference>
<accession>A0ABD6X8N2</accession>
<dbReference type="AlphaFoldDB" id="A0ABD6X8N2"/>
<dbReference type="EMBL" id="PYMM01000001">
    <property type="protein sequence ID" value="PSU18457.1"/>
    <property type="molecule type" value="Genomic_DNA"/>
</dbReference>
<feature type="transmembrane region" description="Helical" evidence="1">
    <location>
        <begin position="370"/>
        <end position="389"/>
    </location>
</feature>
<name>A0ABD6X8N2_PHODM</name>